<dbReference type="EMBL" id="JBBKZV010000004">
    <property type="protein sequence ID" value="MEJ8822222.1"/>
    <property type="molecule type" value="Genomic_DNA"/>
</dbReference>
<dbReference type="Proteomes" id="UP001363010">
    <property type="component" value="Unassembled WGS sequence"/>
</dbReference>
<proteinExistence type="predicted"/>
<keyword evidence="4" id="KW-1185">Reference proteome</keyword>
<feature type="transmembrane region" description="Helical" evidence="2">
    <location>
        <begin position="6"/>
        <end position="25"/>
    </location>
</feature>
<evidence type="ECO:0000256" key="2">
    <source>
        <dbReference type="SAM" id="Phobius"/>
    </source>
</evidence>
<gene>
    <name evidence="3" type="ORF">WKW80_09240</name>
</gene>
<reference evidence="3 4" key="1">
    <citation type="submission" date="2024-03" db="EMBL/GenBank/DDBJ databases">
        <title>Novel species of the genus Variovorax.</title>
        <authorList>
            <person name="Liu Q."/>
            <person name="Xin Y.-H."/>
        </authorList>
    </citation>
    <scope>NUCLEOTIDE SEQUENCE [LARGE SCALE GENOMIC DNA]</scope>
    <source>
        <strain evidence="3 4">KACC 18501</strain>
    </source>
</reference>
<name>A0ABU8VWP2_9BURK</name>
<keyword evidence="1" id="KW-0175">Coiled coil</keyword>
<keyword evidence="2" id="KW-0472">Membrane</keyword>
<evidence type="ECO:0000313" key="3">
    <source>
        <dbReference type="EMBL" id="MEJ8822222.1"/>
    </source>
</evidence>
<evidence type="ECO:0000256" key="1">
    <source>
        <dbReference type="SAM" id="Coils"/>
    </source>
</evidence>
<keyword evidence="2" id="KW-0812">Transmembrane</keyword>
<protein>
    <submittedName>
        <fullName evidence="3">Uncharacterized protein</fullName>
    </submittedName>
</protein>
<dbReference type="RefSeq" id="WP_340363272.1">
    <property type="nucleotide sequence ID" value="NZ_JBBKZV010000004.1"/>
</dbReference>
<keyword evidence="2" id="KW-1133">Transmembrane helix</keyword>
<sequence>MDSDTVKLVISVVSALVAVISAVLANRTRVQARSDLFENQRDSLVLAMADNDNRIAYLVLSAGALRQQISDLLEQANSDDIAEANRLMKNLAEIAAAAQALARREYSEESLERIAYSEESIQLLRRNARSEQIIAKSLRNEGYGLVFDYAKNVIAKLSPRR</sequence>
<feature type="coiled-coil region" evidence="1">
    <location>
        <begin position="81"/>
        <end position="141"/>
    </location>
</feature>
<accession>A0ABU8VWP2</accession>
<comment type="caution">
    <text evidence="3">The sequence shown here is derived from an EMBL/GenBank/DDBJ whole genome shotgun (WGS) entry which is preliminary data.</text>
</comment>
<organism evidence="3 4">
    <name type="scientific">Variovorax humicola</name>
    <dbReference type="NCBI Taxonomy" id="1769758"/>
    <lineage>
        <taxon>Bacteria</taxon>
        <taxon>Pseudomonadati</taxon>
        <taxon>Pseudomonadota</taxon>
        <taxon>Betaproteobacteria</taxon>
        <taxon>Burkholderiales</taxon>
        <taxon>Comamonadaceae</taxon>
        <taxon>Variovorax</taxon>
    </lineage>
</organism>
<evidence type="ECO:0000313" key="4">
    <source>
        <dbReference type="Proteomes" id="UP001363010"/>
    </source>
</evidence>